<feature type="non-terminal residue" evidence="2">
    <location>
        <position position="1"/>
    </location>
</feature>
<organism evidence="2 3">
    <name type="scientific">Rhizophagus irregularis (strain DAOM 181602 / DAOM 197198 / MUCL 43194)</name>
    <name type="common">Arbuscular mycorrhizal fungus</name>
    <name type="synonym">Glomus intraradices</name>
    <dbReference type="NCBI Taxonomy" id="747089"/>
    <lineage>
        <taxon>Eukaryota</taxon>
        <taxon>Fungi</taxon>
        <taxon>Fungi incertae sedis</taxon>
        <taxon>Mucoromycota</taxon>
        <taxon>Glomeromycotina</taxon>
        <taxon>Glomeromycetes</taxon>
        <taxon>Glomerales</taxon>
        <taxon>Glomeraceae</taxon>
        <taxon>Rhizophagus</taxon>
    </lineage>
</organism>
<evidence type="ECO:0000313" key="2">
    <source>
        <dbReference type="EMBL" id="POG80245.1"/>
    </source>
</evidence>
<keyword evidence="3" id="KW-1185">Reference proteome</keyword>
<feature type="non-terminal residue" evidence="2">
    <location>
        <position position="141"/>
    </location>
</feature>
<dbReference type="InterPro" id="IPR000719">
    <property type="entry name" value="Prot_kinase_dom"/>
</dbReference>
<dbReference type="Proteomes" id="UP000018888">
    <property type="component" value="Unassembled WGS sequence"/>
</dbReference>
<gene>
    <name evidence="2" type="ORF">GLOIN_2v1422848</name>
</gene>
<dbReference type="GO" id="GO:0005524">
    <property type="term" value="F:ATP binding"/>
    <property type="evidence" value="ECO:0007669"/>
    <property type="project" value="InterPro"/>
</dbReference>
<dbReference type="PANTHER" id="PTHR44329">
    <property type="entry name" value="SERINE/THREONINE-PROTEIN KINASE TNNI3K-RELATED"/>
    <property type="match status" value="1"/>
</dbReference>
<evidence type="ECO:0000259" key="1">
    <source>
        <dbReference type="PROSITE" id="PS50011"/>
    </source>
</evidence>
<dbReference type="EMBL" id="AUPC02000019">
    <property type="protein sequence ID" value="POG80245.1"/>
    <property type="molecule type" value="Genomic_DNA"/>
</dbReference>
<feature type="domain" description="Protein kinase" evidence="1">
    <location>
        <begin position="1"/>
        <end position="141"/>
    </location>
</feature>
<dbReference type="SUPFAM" id="SSF56112">
    <property type="entry name" value="Protein kinase-like (PK-like)"/>
    <property type="match status" value="1"/>
</dbReference>
<accession>A0A2P4QRJ8</accession>
<dbReference type="GO" id="GO:0004674">
    <property type="term" value="F:protein serine/threonine kinase activity"/>
    <property type="evidence" value="ECO:0007669"/>
    <property type="project" value="TreeGrafter"/>
</dbReference>
<reference evidence="2 3" key="1">
    <citation type="journal article" date="2013" name="Proc. Natl. Acad. Sci. U.S.A.">
        <title>Genome of an arbuscular mycorrhizal fungus provides insight into the oldest plant symbiosis.</title>
        <authorList>
            <person name="Tisserant E."/>
            <person name="Malbreil M."/>
            <person name="Kuo A."/>
            <person name="Kohler A."/>
            <person name="Symeonidi A."/>
            <person name="Balestrini R."/>
            <person name="Charron P."/>
            <person name="Duensing N."/>
            <person name="Frei Dit Frey N."/>
            <person name="Gianinazzi-Pearson V."/>
            <person name="Gilbert L.B."/>
            <person name="Handa Y."/>
            <person name="Herr J.R."/>
            <person name="Hijri M."/>
            <person name="Koul R."/>
            <person name="Kawaguchi M."/>
            <person name="Krajinski F."/>
            <person name="Lammers P.J."/>
            <person name="Masclaux F.G."/>
            <person name="Murat C."/>
            <person name="Morin E."/>
            <person name="Ndikumana S."/>
            <person name="Pagni M."/>
            <person name="Petitpierre D."/>
            <person name="Requena N."/>
            <person name="Rosikiewicz P."/>
            <person name="Riley R."/>
            <person name="Saito K."/>
            <person name="San Clemente H."/>
            <person name="Shapiro H."/>
            <person name="van Tuinen D."/>
            <person name="Becard G."/>
            <person name="Bonfante P."/>
            <person name="Paszkowski U."/>
            <person name="Shachar-Hill Y.Y."/>
            <person name="Tuskan G.A."/>
            <person name="Young P.W."/>
            <person name="Sanders I.R."/>
            <person name="Henrissat B."/>
            <person name="Rensing S.A."/>
            <person name="Grigoriev I.V."/>
            <person name="Corradi N."/>
            <person name="Roux C."/>
            <person name="Martin F."/>
        </authorList>
    </citation>
    <scope>NUCLEOTIDE SEQUENCE [LARGE SCALE GENOMIC DNA]</scope>
    <source>
        <strain evidence="2 3">DAOM 197198</strain>
    </source>
</reference>
<dbReference type="InterPro" id="IPR051681">
    <property type="entry name" value="Ser/Thr_Kinases-Pseudokinases"/>
</dbReference>
<name>A0A2P4QRJ8_RHIID</name>
<dbReference type="Gene3D" id="1.10.510.10">
    <property type="entry name" value="Transferase(Phosphotransferase) domain 1"/>
    <property type="match status" value="1"/>
</dbReference>
<dbReference type="AlphaFoldDB" id="A0A2P4QRJ8"/>
<dbReference type="PROSITE" id="PS50011">
    <property type="entry name" value="PROTEIN_KINASE_DOM"/>
    <property type="match status" value="1"/>
</dbReference>
<dbReference type="Pfam" id="PF00069">
    <property type="entry name" value="Pkinase"/>
    <property type="match status" value="1"/>
</dbReference>
<protein>
    <submittedName>
        <fullName evidence="2">Kinase-like domain-containing protein</fullName>
    </submittedName>
</protein>
<comment type="caution">
    <text evidence="2">The sequence shown here is derived from an EMBL/GenBank/DDBJ whole genome shotgun (WGS) entry which is preliminary data.</text>
</comment>
<reference evidence="2 3" key="2">
    <citation type="journal article" date="2018" name="New Phytol.">
        <title>High intraspecific genome diversity in the model arbuscular mycorrhizal symbiont Rhizophagus irregularis.</title>
        <authorList>
            <person name="Chen E.C.H."/>
            <person name="Morin E."/>
            <person name="Beaudet D."/>
            <person name="Noel J."/>
            <person name="Yildirir G."/>
            <person name="Ndikumana S."/>
            <person name="Charron P."/>
            <person name="St-Onge C."/>
            <person name="Giorgi J."/>
            <person name="Kruger M."/>
            <person name="Marton T."/>
            <person name="Ropars J."/>
            <person name="Grigoriev I.V."/>
            <person name="Hainaut M."/>
            <person name="Henrissat B."/>
            <person name="Roux C."/>
            <person name="Martin F."/>
            <person name="Corradi N."/>
        </authorList>
    </citation>
    <scope>NUCLEOTIDE SEQUENCE [LARGE SCALE GENOMIC DNA]</scope>
    <source>
        <strain evidence="2 3">DAOM 197198</strain>
    </source>
</reference>
<proteinExistence type="predicted"/>
<dbReference type="SMART" id="SM00220">
    <property type="entry name" value="S_TKc"/>
    <property type="match status" value="1"/>
</dbReference>
<evidence type="ECO:0000313" key="3">
    <source>
        <dbReference type="Proteomes" id="UP000018888"/>
    </source>
</evidence>
<dbReference type="InterPro" id="IPR011009">
    <property type="entry name" value="Kinase-like_dom_sf"/>
</dbReference>
<sequence length="141" mass="16015">SRIANGLLDIHNAGKIHKDFHLGNILHGRNIYISDLGMCQSANNEDKEEGVCGVLPYMAPEVLRGFQYTKSADIYSFGIMTNEYFSEEIPFNDTPHDEYLAVQICKGLRPKIFEGTPRFFADLIMKCWDAKVENRPTAKEL</sequence>